<dbReference type="InterPro" id="IPR025943">
    <property type="entry name" value="Sigma_54_int_dom_ATP-bd_2"/>
</dbReference>
<evidence type="ECO:0000313" key="12">
    <source>
        <dbReference type="Proteomes" id="UP000295707"/>
    </source>
</evidence>
<reference evidence="11 12" key="1">
    <citation type="submission" date="2019-03" db="EMBL/GenBank/DDBJ databases">
        <title>Genomic Encyclopedia of Type Strains, Phase IV (KMG-IV): sequencing the most valuable type-strain genomes for metagenomic binning, comparative biology and taxonomic classification.</title>
        <authorList>
            <person name="Goeker M."/>
        </authorList>
    </citation>
    <scope>NUCLEOTIDE SEQUENCE [LARGE SCALE GENOMIC DNA]</scope>
    <source>
        <strain evidence="11 12">DSM 19610</strain>
    </source>
</reference>
<dbReference type="Gene3D" id="3.40.50.2300">
    <property type="match status" value="1"/>
</dbReference>
<dbReference type="Gene3D" id="3.40.50.300">
    <property type="entry name" value="P-loop containing nucleotide triphosphate hydrolases"/>
    <property type="match status" value="1"/>
</dbReference>
<keyword evidence="6" id="KW-0238">DNA-binding</keyword>
<comment type="caution">
    <text evidence="11">The sequence shown here is derived from an EMBL/GenBank/DDBJ whole genome shotgun (WGS) entry which is preliminary data.</text>
</comment>
<dbReference type="InterPro" id="IPR025662">
    <property type="entry name" value="Sigma_54_int_dom_ATP-bd_1"/>
</dbReference>
<dbReference type="SUPFAM" id="SSF52172">
    <property type="entry name" value="CheY-like"/>
    <property type="match status" value="1"/>
</dbReference>
<dbReference type="SMART" id="SM00382">
    <property type="entry name" value="AAA"/>
    <property type="match status" value="1"/>
</dbReference>
<keyword evidence="2" id="KW-0547">Nucleotide-binding</keyword>
<dbReference type="SUPFAM" id="SSF52540">
    <property type="entry name" value="P-loop containing nucleoside triphosphate hydrolases"/>
    <property type="match status" value="1"/>
</dbReference>
<dbReference type="CDD" id="cd00009">
    <property type="entry name" value="AAA"/>
    <property type="match status" value="1"/>
</dbReference>
<proteinExistence type="predicted"/>
<feature type="domain" description="Sigma-54 factor interaction" evidence="9">
    <location>
        <begin position="143"/>
        <end position="372"/>
    </location>
</feature>
<dbReference type="InterPro" id="IPR002078">
    <property type="entry name" value="Sigma_54_int"/>
</dbReference>
<dbReference type="PANTHER" id="PTHR32071">
    <property type="entry name" value="TRANSCRIPTIONAL REGULATORY PROTEIN"/>
    <property type="match status" value="1"/>
</dbReference>
<accession>A0A4V2PGM1</accession>
<dbReference type="Pfam" id="PF00158">
    <property type="entry name" value="Sigma54_activat"/>
    <property type="match status" value="1"/>
</dbReference>
<keyword evidence="7" id="KW-0804">Transcription</keyword>
<evidence type="ECO:0000256" key="5">
    <source>
        <dbReference type="ARBA" id="ARBA00023015"/>
    </source>
</evidence>
<gene>
    <name evidence="11" type="ORF">DFR30_0605</name>
</gene>
<sequence length="457" mass="50330">MSACRYRVMVVDDDPALLRLLSMRLSAVGYEVTAVESGEKAVAQIPTFQPNLVITDLRMDGMDGMTLFDMIHRSSPALPVIILTAHGSIPDAVNATSRGVFGYLTKPFDSQDLLEQVTRALRVTGEQQNRSEASAVAEWRQGIITRSPLMEDLLGQARLVASSGASVFIHGQSGTGKEVLAKAIHRASPRADGEFIAVNCSAIPETLFESEFFGHAKGSFTGATREHKGLFQAAEGGTLFLDEIGDMPMSFQVKLLRAIQERTVRPVGSTYSIPVDVRIISATHRDLDELRKGGGFREDLYYRLNVVTLDIPSLIERREDIPLLANHVLHSLEDASRKGVKGFAPDAMEALLSAPWPGNVRQLYNVVEQSVAFTTTSLIPASLVQRALRDEANEEMPAFADARSRFEREYLTQLLQITSGNVSQAARIAKRNRTEFYKLLHKHHLNPSQFKGARAAT</sequence>
<dbReference type="PANTHER" id="PTHR32071:SF116">
    <property type="entry name" value="TRANSCRIPTIONAL REGULATORY PROTEIN GLRR"/>
    <property type="match status" value="1"/>
</dbReference>
<dbReference type="OrthoDB" id="9804019at2"/>
<dbReference type="InterPro" id="IPR003593">
    <property type="entry name" value="AAA+_ATPase"/>
</dbReference>
<keyword evidence="12" id="KW-1185">Reference proteome</keyword>
<evidence type="ECO:0000313" key="11">
    <source>
        <dbReference type="EMBL" id="TCK17376.1"/>
    </source>
</evidence>
<dbReference type="GO" id="GO:0005524">
    <property type="term" value="F:ATP binding"/>
    <property type="evidence" value="ECO:0007669"/>
    <property type="project" value="UniProtKB-KW"/>
</dbReference>
<dbReference type="FunFam" id="3.40.50.2300:FF:000018">
    <property type="entry name" value="DNA-binding transcriptional regulator NtrC"/>
    <property type="match status" value="1"/>
</dbReference>
<dbReference type="InterPro" id="IPR011006">
    <property type="entry name" value="CheY-like_superfamily"/>
</dbReference>
<keyword evidence="1 8" id="KW-0597">Phosphoprotein</keyword>
<feature type="modified residue" description="4-aspartylphosphate" evidence="8">
    <location>
        <position position="56"/>
    </location>
</feature>
<dbReference type="InterPro" id="IPR027417">
    <property type="entry name" value="P-loop_NTPase"/>
</dbReference>
<keyword evidence="4" id="KW-0902">Two-component regulatory system</keyword>
<protein>
    <submittedName>
        <fullName evidence="11">Two-component system response regulator GlrR</fullName>
    </submittedName>
</protein>
<evidence type="ECO:0000256" key="8">
    <source>
        <dbReference type="PROSITE-ProRule" id="PRU00169"/>
    </source>
</evidence>
<evidence type="ECO:0000256" key="7">
    <source>
        <dbReference type="ARBA" id="ARBA00023163"/>
    </source>
</evidence>
<dbReference type="PROSITE" id="PS50110">
    <property type="entry name" value="RESPONSE_REGULATORY"/>
    <property type="match status" value="1"/>
</dbReference>
<dbReference type="SUPFAM" id="SSF46689">
    <property type="entry name" value="Homeodomain-like"/>
    <property type="match status" value="1"/>
</dbReference>
<feature type="domain" description="Response regulatory" evidence="10">
    <location>
        <begin position="7"/>
        <end position="121"/>
    </location>
</feature>
<name>A0A4V2PGM1_9GAMM</name>
<keyword evidence="5" id="KW-0805">Transcription regulation</keyword>
<dbReference type="InterPro" id="IPR025944">
    <property type="entry name" value="Sigma_54_int_dom_CS"/>
</dbReference>
<evidence type="ECO:0000256" key="6">
    <source>
        <dbReference type="ARBA" id="ARBA00023125"/>
    </source>
</evidence>
<dbReference type="GO" id="GO:0006355">
    <property type="term" value="P:regulation of DNA-templated transcription"/>
    <property type="evidence" value="ECO:0007669"/>
    <property type="project" value="InterPro"/>
</dbReference>
<dbReference type="Pfam" id="PF25601">
    <property type="entry name" value="AAA_lid_14"/>
    <property type="match status" value="1"/>
</dbReference>
<evidence type="ECO:0000256" key="4">
    <source>
        <dbReference type="ARBA" id="ARBA00023012"/>
    </source>
</evidence>
<evidence type="ECO:0000256" key="3">
    <source>
        <dbReference type="ARBA" id="ARBA00022840"/>
    </source>
</evidence>
<dbReference type="PROSITE" id="PS00676">
    <property type="entry name" value="SIGMA54_INTERACT_2"/>
    <property type="match status" value="1"/>
</dbReference>
<dbReference type="InterPro" id="IPR009057">
    <property type="entry name" value="Homeodomain-like_sf"/>
</dbReference>
<dbReference type="InterPro" id="IPR058031">
    <property type="entry name" value="AAA_lid_NorR"/>
</dbReference>
<evidence type="ECO:0000259" key="9">
    <source>
        <dbReference type="PROSITE" id="PS50045"/>
    </source>
</evidence>
<dbReference type="Gene3D" id="1.10.8.60">
    <property type="match status" value="1"/>
</dbReference>
<dbReference type="SMART" id="SM00448">
    <property type="entry name" value="REC"/>
    <property type="match status" value="1"/>
</dbReference>
<dbReference type="PROSITE" id="PS50045">
    <property type="entry name" value="SIGMA54_INTERACT_4"/>
    <property type="match status" value="1"/>
</dbReference>
<dbReference type="GO" id="GO:0003677">
    <property type="term" value="F:DNA binding"/>
    <property type="evidence" value="ECO:0007669"/>
    <property type="project" value="UniProtKB-KW"/>
</dbReference>
<dbReference type="PROSITE" id="PS00675">
    <property type="entry name" value="SIGMA54_INTERACT_1"/>
    <property type="match status" value="1"/>
</dbReference>
<evidence type="ECO:0000256" key="1">
    <source>
        <dbReference type="ARBA" id="ARBA00022553"/>
    </source>
</evidence>
<evidence type="ECO:0000259" key="10">
    <source>
        <dbReference type="PROSITE" id="PS50110"/>
    </source>
</evidence>
<dbReference type="EMBL" id="SMFX01000001">
    <property type="protein sequence ID" value="TCK17376.1"/>
    <property type="molecule type" value="Genomic_DNA"/>
</dbReference>
<dbReference type="InterPro" id="IPR001789">
    <property type="entry name" value="Sig_transdc_resp-reg_receiver"/>
</dbReference>
<dbReference type="RefSeq" id="WP_132971258.1">
    <property type="nucleotide sequence ID" value="NZ_SMFX01000001.1"/>
</dbReference>
<organism evidence="11 12">
    <name type="scientific">Thiogranum longum</name>
    <dbReference type="NCBI Taxonomy" id="1537524"/>
    <lineage>
        <taxon>Bacteria</taxon>
        <taxon>Pseudomonadati</taxon>
        <taxon>Pseudomonadota</taxon>
        <taxon>Gammaproteobacteria</taxon>
        <taxon>Chromatiales</taxon>
        <taxon>Ectothiorhodospiraceae</taxon>
        <taxon>Thiogranum</taxon>
    </lineage>
</organism>
<dbReference type="Gene3D" id="1.10.10.60">
    <property type="entry name" value="Homeodomain-like"/>
    <property type="match status" value="1"/>
</dbReference>
<dbReference type="Proteomes" id="UP000295707">
    <property type="component" value="Unassembled WGS sequence"/>
</dbReference>
<dbReference type="FunFam" id="3.40.50.300:FF:000006">
    <property type="entry name" value="DNA-binding transcriptional regulator NtrC"/>
    <property type="match status" value="1"/>
</dbReference>
<dbReference type="GO" id="GO:0000160">
    <property type="term" value="P:phosphorelay signal transduction system"/>
    <property type="evidence" value="ECO:0007669"/>
    <property type="project" value="UniProtKB-KW"/>
</dbReference>
<evidence type="ECO:0000256" key="2">
    <source>
        <dbReference type="ARBA" id="ARBA00022741"/>
    </source>
</evidence>
<keyword evidence="3" id="KW-0067">ATP-binding</keyword>
<dbReference type="AlphaFoldDB" id="A0A4V2PGM1"/>
<dbReference type="Pfam" id="PF00072">
    <property type="entry name" value="Response_reg"/>
    <property type="match status" value="1"/>
</dbReference>
<dbReference type="PROSITE" id="PS00688">
    <property type="entry name" value="SIGMA54_INTERACT_3"/>
    <property type="match status" value="1"/>
</dbReference>